<comment type="activity regulation">
    <text evidence="12">Na(+) is not transported, but it plays an essential structural role and its presence is essential for fluoride channel function.</text>
</comment>
<keyword evidence="2 12" id="KW-1003">Cell membrane</keyword>
<comment type="caution">
    <text evidence="13">The sequence shown here is derived from an EMBL/GenBank/DDBJ whole genome shotgun (WGS) entry which is preliminary data.</text>
</comment>
<keyword evidence="8 12" id="KW-0472">Membrane</keyword>
<feature type="transmembrane region" description="Helical" evidence="12">
    <location>
        <begin position="42"/>
        <end position="62"/>
    </location>
</feature>
<dbReference type="RefSeq" id="WP_261618068.1">
    <property type="nucleotide sequence ID" value="NZ_JALIDZ010000012.1"/>
</dbReference>
<evidence type="ECO:0000313" key="14">
    <source>
        <dbReference type="Proteomes" id="UP001320898"/>
    </source>
</evidence>
<reference evidence="13 14" key="1">
    <citation type="submission" date="2022-04" db="EMBL/GenBank/DDBJ databases">
        <authorList>
            <person name="Ye Y.-Q."/>
            <person name="Du Z.-J."/>
        </authorList>
    </citation>
    <scope>NUCLEOTIDE SEQUENCE [LARGE SCALE GENOMIC DNA]</scope>
    <source>
        <strain evidence="13 14">A6E488</strain>
    </source>
</reference>
<evidence type="ECO:0000256" key="10">
    <source>
        <dbReference type="ARBA" id="ARBA00035120"/>
    </source>
</evidence>
<feature type="transmembrane region" description="Helical" evidence="12">
    <location>
        <begin position="74"/>
        <end position="97"/>
    </location>
</feature>
<keyword evidence="4 12" id="KW-0812">Transmembrane</keyword>
<evidence type="ECO:0000256" key="6">
    <source>
        <dbReference type="ARBA" id="ARBA00023053"/>
    </source>
</evidence>
<dbReference type="Proteomes" id="UP001320898">
    <property type="component" value="Unassembled WGS sequence"/>
</dbReference>
<gene>
    <name evidence="12 13" type="primary">crcB</name>
    <name evidence="12" type="synonym">fluC</name>
    <name evidence="13" type="ORF">MUB46_21675</name>
</gene>
<dbReference type="EMBL" id="JALIDZ010000012">
    <property type="protein sequence ID" value="MCT8974484.1"/>
    <property type="molecule type" value="Genomic_DNA"/>
</dbReference>
<dbReference type="GO" id="GO:0140114">
    <property type="term" value="P:cellular detoxification of fluoride"/>
    <property type="evidence" value="ECO:0007669"/>
    <property type="project" value="UniProtKB-UniRule"/>
</dbReference>
<evidence type="ECO:0000256" key="11">
    <source>
        <dbReference type="ARBA" id="ARBA00035585"/>
    </source>
</evidence>
<keyword evidence="12" id="KW-0479">Metal-binding</keyword>
<evidence type="ECO:0000256" key="5">
    <source>
        <dbReference type="ARBA" id="ARBA00022989"/>
    </source>
</evidence>
<evidence type="ECO:0000256" key="2">
    <source>
        <dbReference type="ARBA" id="ARBA00022475"/>
    </source>
</evidence>
<evidence type="ECO:0000256" key="3">
    <source>
        <dbReference type="ARBA" id="ARBA00022519"/>
    </source>
</evidence>
<keyword evidence="6 12" id="KW-0915">Sodium</keyword>
<dbReference type="PANTHER" id="PTHR28259:SF1">
    <property type="entry name" value="FLUORIDE EXPORT PROTEIN 1-RELATED"/>
    <property type="match status" value="1"/>
</dbReference>
<feature type="transmembrane region" description="Helical" evidence="12">
    <location>
        <begin position="103"/>
        <end position="127"/>
    </location>
</feature>
<organism evidence="13 14">
    <name type="scientific">Microbaculum marinisediminis</name>
    <dbReference type="NCBI Taxonomy" id="2931392"/>
    <lineage>
        <taxon>Bacteria</taxon>
        <taxon>Pseudomonadati</taxon>
        <taxon>Pseudomonadota</taxon>
        <taxon>Alphaproteobacteria</taxon>
        <taxon>Hyphomicrobiales</taxon>
        <taxon>Tepidamorphaceae</taxon>
        <taxon>Microbaculum</taxon>
    </lineage>
</organism>
<dbReference type="GO" id="GO:0005886">
    <property type="term" value="C:plasma membrane"/>
    <property type="evidence" value="ECO:0007669"/>
    <property type="project" value="UniProtKB-SubCell"/>
</dbReference>
<dbReference type="Pfam" id="PF02537">
    <property type="entry name" value="CRCB"/>
    <property type="match status" value="1"/>
</dbReference>
<evidence type="ECO:0000256" key="12">
    <source>
        <dbReference type="HAMAP-Rule" id="MF_00454"/>
    </source>
</evidence>
<dbReference type="HAMAP" id="MF_00454">
    <property type="entry name" value="FluC"/>
    <property type="match status" value="1"/>
</dbReference>
<dbReference type="AlphaFoldDB" id="A0AAW5R3S7"/>
<comment type="similarity">
    <text evidence="10 12">Belongs to the fluoride channel Fluc/FEX (TC 1.A.43) family.</text>
</comment>
<keyword evidence="12" id="KW-0813">Transport</keyword>
<dbReference type="GO" id="GO:0062054">
    <property type="term" value="F:fluoride channel activity"/>
    <property type="evidence" value="ECO:0007669"/>
    <property type="project" value="UniProtKB-UniRule"/>
</dbReference>
<keyword evidence="9 12" id="KW-0407">Ion channel</keyword>
<dbReference type="GO" id="GO:0046872">
    <property type="term" value="F:metal ion binding"/>
    <property type="evidence" value="ECO:0007669"/>
    <property type="project" value="UniProtKB-KW"/>
</dbReference>
<comment type="subcellular location">
    <subcellularLocation>
        <location evidence="1 12">Cell membrane</location>
        <topology evidence="1 12">Multi-pass membrane protein</topology>
    </subcellularLocation>
</comment>
<dbReference type="NCBIfam" id="NF010791">
    <property type="entry name" value="PRK14195.1"/>
    <property type="match status" value="1"/>
</dbReference>
<keyword evidence="5 12" id="KW-1133">Transmembrane helix</keyword>
<name>A0AAW5R3S7_9HYPH</name>
<proteinExistence type="inferred from homology"/>
<feature type="binding site" evidence="12">
    <location>
        <position position="84"/>
    </location>
    <ligand>
        <name>Na(+)</name>
        <dbReference type="ChEBI" id="CHEBI:29101"/>
        <note>structural</note>
    </ligand>
</feature>
<evidence type="ECO:0000256" key="4">
    <source>
        <dbReference type="ARBA" id="ARBA00022692"/>
    </source>
</evidence>
<keyword evidence="7 12" id="KW-0406">Ion transport</keyword>
<keyword evidence="3" id="KW-0997">Cell inner membrane</keyword>
<evidence type="ECO:0000256" key="7">
    <source>
        <dbReference type="ARBA" id="ARBA00023065"/>
    </source>
</evidence>
<evidence type="ECO:0000313" key="13">
    <source>
        <dbReference type="EMBL" id="MCT8974484.1"/>
    </source>
</evidence>
<protein>
    <recommendedName>
        <fullName evidence="12">Fluoride-specific ion channel FluC</fullName>
    </recommendedName>
</protein>
<evidence type="ECO:0000256" key="1">
    <source>
        <dbReference type="ARBA" id="ARBA00004651"/>
    </source>
</evidence>
<keyword evidence="14" id="KW-1185">Reference proteome</keyword>
<evidence type="ECO:0000256" key="9">
    <source>
        <dbReference type="ARBA" id="ARBA00023303"/>
    </source>
</evidence>
<evidence type="ECO:0000256" key="8">
    <source>
        <dbReference type="ARBA" id="ARBA00023136"/>
    </source>
</evidence>
<comment type="catalytic activity">
    <reaction evidence="11">
        <text>fluoride(in) = fluoride(out)</text>
        <dbReference type="Rhea" id="RHEA:76159"/>
        <dbReference type="ChEBI" id="CHEBI:17051"/>
    </reaction>
    <physiologicalReaction direction="left-to-right" evidence="11">
        <dbReference type="Rhea" id="RHEA:76160"/>
    </physiologicalReaction>
</comment>
<accession>A0AAW5R3S7</accession>
<feature type="binding site" evidence="12">
    <location>
        <position position="81"/>
    </location>
    <ligand>
        <name>Na(+)</name>
        <dbReference type="ChEBI" id="CHEBI:29101"/>
        <note>structural</note>
    </ligand>
</feature>
<sequence>MPVHLAHLLIVAGGGAIGAGGRHLVNQMALKLLGPSFPWGTLIVNIVGSFAMGLLIGGLVKWMPVGGGQGIRLFLATGILGGFTTFSAFSLDVAVLWQRGATMTAFGYVAGSVLLSILAVFFGLWVMRGLEP</sequence>
<dbReference type="InterPro" id="IPR003691">
    <property type="entry name" value="FluC"/>
</dbReference>
<comment type="function">
    <text evidence="12">Fluoride-specific ion channel. Important for reducing fluoride concentration in the cell, thus reducing its toxicity.</text>
</comment>
<dbReference type="PANTHER" id="PTHR28259">
    <property type="entry name" value="FLUORIDE EXPORT PROTEIN 1-RELATED"/>
    <property type="match status" value="1"/>
</dbReference>